<dbReference type="EMBL" id="CAKJTJ010000005">
    <property type="protein sequence ID" value="CAG9620489.1"/>
    <property type="molecule type" value="Genomic_DNA"/>
</dbReference>
<feature type="coiled-coil region" evidence="1">
    <location>
        <begin position="47"/>
        <end position="74"/>
    </location>
</feature>
<proteinExistence type="predicted"/>
<organism evidence="2 3">
    <name type="scientific">Sutcliffiella rhizosphaerae</name>
    <dbReference type="NCBI Taxonomy" id="2880967"/>
    <lineage>
        <taxon>Bacteria</taxon>
        <taxon>Bacillati</taxon>
        <taxon>Bacillota</taxon>
        <taxon>Bacilli</taxon>
        <taxon>Bacillales</taxon>
        <taxon>Bacillaceae</taxon>
        <taxon>Sutcliffiella</taxon>
    </lineage>
</organism>
<dbReference type="Proteomes" id="UP000789833">
    <property type="component" value="Unassembled WGS sequence"/>
</dbReference>
<evidence type="ECO:0000256" key="1">
    <source>
        <dbReference type="SAM" id="Coils"/>
    </source>
</evidence>
<protein>
    <submittedName>
        <fullName evidence="2">Uncharacterized protein</fullName>
    </submittedName>
</protein>
<dbReference type="SUPFAM" id="SSF64593">
    <property type="entry name" value="Intermediate filament protein, coiled coil region"/>
    <property type="match status" value="1"/>
</dbReference>
<evidence type="ECO:0000313" key="2">
    <source>
        <dbReference type="EMBL" id="CAG9620489.1"/>
    </source>
</evidence>
<keyword evidence="3" id="KW-1185">Reference proteome</keyword>
<accession>A0ABN8A617</accession>
<gene>
    <name evidence="2" type="ORF">BACCIP111883_01258</name>
</gene>
<keyword evidence="1" id="KW-0175">Coiled coil</keyword>
<evidence type="ECO:0000313" key="3">
    <source>
        <dbReference type="Proteomes" id="UP000789833"/>
    </source>
</evidence>
<name>A0ABN8A617_9BACI</name>
<sequence length="77" mass="9132">MKCLKVYLEPIFIEWSSNSDVEVFPLTKIMDMLEFPLFEFNEAMEVIVQKYEKVNNITQNLEQAVEKCNNLLDKEII</sequence>
<comment type="caution">
    <text evidence="2">The sequence shown here is derived from an EMBL/GenBank/DDBJ whole genome shotgun (WGS) entry which is preliminary data.</text>
</comment>
<reference evidence="2 3" key="1">
    <citation type="submission" date="2021-10" db="EMBL/GenBank/DDBJ databases">
        <authorList>
            <person name="Criscuolo A."/>
        </authorList>
    </citation>
    <scope>NUCLEOTIDE SEQUENCE [LARGE SCALE GENOMIC DNA]</scope>
    <source>
        <strain evidence="3">CIP 111883</strain>
    </source>
</reference>